<dbReference type="PANTHER" id="PTHR42791">
    <property type="entry name" value="GNAT FAMILY ACETYLTRANSFERASE"/>
    <property type="match status" value="1"/>
</dbReference>
<dbReference type="InterPro" id="IPR052523">
    <property type="entry name" value="Trichothecene_AcTrans"/>
</dbReference>
<proteinExistence type="predicted"/>
<sequence length="244" mass="28412">MNLSFKDNKEYGKIRVKDIIISPATLKDASIMSRLYLLAFEHDPFRSIFFPQLYAGMFGETYLRAAQTNKAKDLRRDIVSTDIVLKATVQFENADGKLLEAVAGFAHCTPPDGPRKRTIWEWILSTIVFSIYNFFFPIEEVPVERRREIQEVFQYQLNATFGLGGEAYNRRYWYLHILCVDPDWQGFGVGNKLLKWFCDKAAESDSVVYLETRLPSNKFLFESNKWDRVVRTWDDMGTQALSEK</sequence>
<protein>
    <recommendedName>
        <fullName evidence="1">N-acetyltransferase domain-containing protein</fullName>
    </recommendedName>
</protein>
<dbReference type="CDD" id="cd04301">
    <property type="entry name" value="NAT_SF"/>
    <property type="match status" value="1"/>
</dbReference>
<dbReference type="Proteomes" id="UP001050691">
    <property type="component" value="Unassembled WGS sequence"/>
</dbReference>
<keyword evidence="3" id="KW-1185">Reference proteome</keyword>
<dbReference type="PANTHER" id="PTHR42791:SF2">
    <property type="entry name" value="N-ACETYLTRANSFERASE DOMAIN-CONTAINING PROTEIN"/>
    <property type="match status" value="1"/>
</dbReference>
<comment type="caution">
    <text evidence="2">The sequence shown here is derived from an EMBL/GenBank/DDBJ whole genome shotgun (WGS) entry which is preliminary data.</text>
</comment>
<dbReference type="SUPFAM" id="SSF55729">
    <property type="entry name" value="Acyl-CoA N-acyltransferases (Nat)"/>
    <property type="match status" value="1"/>
</dbReference>
<name>A0AAV5AAJ7_9AGAM</name>
<dbReference type="EMBL" id="BPWL01000004">
    <property type="protein sequence ID" value="GJJ09935.1"/>
    <property type="molecule type" value="Genomic_DNA"/>
</dbReference>
<dbReference type="AlphaFoldDB" id="A0AAV5AAJ7"/>
<organism evidence="2 3">
    <name type="scientific">Clathrus columnatus</name>
    <dbReference type="NCBI Taxonomy" id="1419009"/>
    <lineage>
        <taxon>Eukaryota</taxon>
        <taxon>Fungi</taxon>
        <taxon>Dikarya</taxon>
        <taxon>Basidiomycota</taxon>
        <taxon>Agaricomycotina</taxon>
        <taxon>Agaricomycetes</taxon>
        <taxon>Phallomycetidae</taxon>
        <taxon>Phallales</taxon>
        <taxon>Clathraceae</taxon>
        <taxon>Clathrus</taxon>
    </lineage>
</organism>
<evidence type="ECO:0000313" key="2">
    <source>
        <dbReference type="EMBL" id="GJJ09935.1"/>
    </source>
</evidence>
<dbReference type="GO" id="GO:0016747">
    <property type="term" value="F:acyltransferase activity, transferring groups other than amino-acyl groups"/>
    <property type="evidence" value="ECO:0007669"/>
    <property type="project" value="InterPro"/>
</dbReference>
<evidence type="ECO:0000313" key="3">
    <source>
        <dbReference type="Proteomes" id="UP001050691"/>
    </source>
</evidence>
<dbReference type="Gene3D" id="3.40.630.30">
    <property type="match status" value="1"/>
</dbReference>
<accession>A0AAV5AAJ7</accession>
<feature type="domain" description="N-acetyltransferase" evidence="1">
    <location>
        <begin position="170"/>
        <end position="217"/>
    </location>
</feature>
<reference evidence="2" key="1">
    <citation type="submission" date="2021-10" db="EMBL/GenBank/DDBJ databases">
        <title>De novo Genome Assembly of Clathrus columnatus (Basidiomycota, Fungi) Using Illumina and Nanopore Sequence Data.</title>
        <authorList>
            <person name="Ogiso-Tanaka E."/>
            <person name="Itagaki H."/>
            <person name="Hosoya T."/>
            <person name="Hosaka K."/>
        </authorList>
    </citation>
    <scope>NUCLEOTIDE SEQUENCE</scope>
    <source>
        <strain evidence="2">MO-923</strain>
    </source>
</reference>
<dbReference type="InterPro" id="IPR016181">
    <property type="entry name" value="Acyl_CoA_acyltransferase"/>
</dbReference>
<dbReference type="InterPro" id="IPR000182">
    <property type="entry name" value="GNAT_dom"/>
</dbReference>
<dbReference type="Pfam" id="PF00583">
    <property type="entry name" value="Acetyltransf_1"/>
    <property type="match status" value="1"/>
</dbReference>
<gene>
    <name evidence="2" type="ORF">Clacol_004159</name>
</gene>
<evidence type="ECO:0000259" key="1">
    <source>
        <dbReference type="Pfam" id="PF00583"/>
    </source>
</evidence>